<sequence>MVKPIHRVTTVIKETRDIAPGVRLLRLSDPDGWDLPPFSPGAHIHIHLPDGLVRPYSLCGDAADRSSYFIAVQKEPDGRGGSRQVHALQQGERILVSLPKNLLPLTNAPHVILIAGGIGITPFMPMIHEMSRQGRTFELHYASRQSDAAFLPELEALCAGRMTRYDAERGQRLRLDDVISAIDATGHLYCCGPERMIGELLAKTGHMRDRVHVEYFGVSADVGQQAYEIRLARSSRTVPVKQGQTMLEALRAADVDVSASCEGGICLECKTRYLEGTPVHRDITMPKSERDTHLTPCVSGCAGASITLDL</sequence>
<keyword evidence="2" id="KW-0001">2Fe-2S</keyword>
<dbReference type="InterPro" id="IPR012675">
    <property type="entry name" value="Beta-grasp_dom_sf"/>
</dbReference>
<dbReference type="PRINTS" id="PR00409">
    <property type="entry name" value="PHDIOXRDTASE"/>
</dbReference>
<dbReference type="SUPFAM" id="SSF63380">
    <property type="entry name" value="Riboflavin synthase domain-like"/>
    <property type="match status" value="1"/>
</dbReference>
<dbReference type="Gene3D" id="3.40.50.80">
    <property type="entry name" value="Nucleotide-binding domain of ferredoxin-NADP reductase (FNR) module"/>
    <property type="match status" value="1"/>
</dbReference>
<dbReference type="GO" id="GO:0051537">
    <property type="term" value="F:2 iron, 2 sulfur cluster binding"/>
    <property type="evidence" value="ECO:0007669"/>
    <property type="project" value="UniProtKB-KW"/>
</dbReference>
<dbReference type="Gene3D" id="2.40.30.10">
    <property type="entry name" value="Translation factors"/>
    <property type="match status" value="1"/>
</dbReference>
<dbReference type="InterPro" id="IPR036010">
    <property type="entry name" value="2Fe-2S_ferredoxin-like_sf"/>
</dbReference>
<dbReference type="OMA" id="EGCPDHR"/>
<dbReference type="AlphaFoldDB" id="A0A850LFS8"/>
<dbReference type="RefSeq" id="WP_011241956.1">
    <property type="nucleotide sequence ID" value="NZ_JABXIY010000020.1"/>
</dbReference>
<evidence type="ECO:0000313" key="9">
    <source>
        <dbReference type="EMBL" id="NVK96783.1"/>
    </source>
</evidence>
<dbReference type="Gene3D" id="3.10.20.30">
    <property type="match status" value="1"/>
</dbReference>
<dbReference type="PROSITE" id="PS51085">
    <property type="entry name" value="2FE2S_FER_2"/>
    <property type="match status" value="1"/>
</dbReference>
<dbReference type="InterPro" id="IPR017927">
    <property type="entry name" value="FAD-bd_FR_type"/>
</dbReference>
<evidence type="ECO:0000256" key="3">
    <source>
        <dbReference type="ARBA" id="ARBA00022723"/>
    </source>
</evidence>
<organism evidence="9 10">
    <name type="scientific">Ruegeria pomeroyi</name>
    <dbReference type="NCBI Taxonomy" id="89184"/>
    <lineage>
        <taxon>Bacteria</taxon>
        <taxon>Pseudomonadati</taxon>
        <taxon>Pseudomonadota</taxon>
        <taxon>Alphaproteobacteria</taxon>
        <taxon>Rhodobacterales</taxon>
        <taxon>Roseobacteraceae</taxon>
        <taxon>Ruegeria</taxon>
    </lineage>
</organism>
<dbReference type="PANTHER" id="PTHR47354">
    <property type="entry name" value="NADH OXIDOREDUCTASE HCR"/>
    <property type="match status" value="1"/>
</dbReference>
<dbReference type="Proteomes" id="UP000565723">
    <property type="component" value="Unassembled WGS sequence"/>
</dbReference>
<accession>A0A850LFS8</accession>
<protein>
    <submittedName>
        <fullName evidence="9">Oxidoreductase</fullName>
    </submittedName>
</protein>
<dbReference type="InterPro" id="IPR001433">
    <property type="entry name" value="OxRdtase_FAD/NAD-bd"/>
</dbReference>
<evidence type="ECO:0000256" key="2">
    <source>
        <dbReference type="ARBA" id="ARBA00022714"/>
    </source>
</evidence>
<dbReference type="Pfam" id="PF00175">
    <property type="entry name" value="NAD_binding_1"/>
    <property type="match status" value="1"/>
</dbReference>
<dbReference type="CDD" id="cd00207">
    <property type="entry name" value="fer2"/>
    <property type="match status" value="1"/>
</dbReference>
<evidence type="ECO:0000259" key="7">
    <source>
        <dbReference type="PROSITE" id="PS51085"/>
    </source>
</evidence>
<gene>
    <name evidence="9" type="ORF">HW564_07625</name>
</gene>
<keyword evidence="1" id="KW-0285">Flavoprotein</keyword>
<evidence type="ECO:0000256" key="1">
    <source>
        <dbReference type="ARBA" id="ARBA00022630"/>
    </source>
</evidence>
<dbReference type="EMBL" id="JABXIY010000020">
    <property type="protein sequence ID" value="NVK96783.1"/>
    <property type="molecule type" value="Genomic_DNA"/>
</dbReference>
<evidence type="ECO:0000313" key="10">
    <source>
        <dbReference type="Proteomes" id="UP000565723"/>
    </source>
</evidence>
<evidence type="ECO:0000259" key="8">
    <source>
        <dbReference type="PROSITE" id="PS51384"/>
    </source>
</evidence>
<dbReference type="InterPro" id="IPR001041">
    <property type="entry name" value="2Fe-2S_ferredoxin-type"/>
</dbReference>
<dbReference type="InterPro" id="IPR039261">
    <property type="entry name" value="FNR_nucleotide-bd"/>
</dbReference>
<dbReference type="GO" id="GO:0016491">
    <property type="term" value="F:oxidoreductase activity"/>
    <property type="evidence" value="ECO:0007669"/>
    <property type="project" value="UniProtKB-KW"/>
</dbReference>
<dbReference type="InterPro" id="IPR050415">
    <property type="entry name" value="MRET"/>
</dbReference>
<keyword evidence="4" id="KW-0560">Oxidoreductase</keyword>
<keyword evidence="6" id="KW-0411">Iron-sulfur</keyword>
<keyword evidence="5" id="KW-0408">Iron</keyword>
<evidence type="ECO:0000256" key="5">
    <source>
        <dbReference type="ARBA" id="ARBA00023004"/>
    </source>
</evidence>
<dbReference type="InterPro" id="IPR017938">
    <property type="entry name" value="Riboflavin_synthase-like_b-brl"/>
</dbReference>
<dbReference type="PROSITE" id="PS51384">
    <property type="entry name" value="FAD_FR"/>
    <property type="match status" value="1"/>
</dbReference>
<evidence type="ECO:0000256" key="4">
    <source>
        <dbReference type="ARBA" id="ARBA00023002"/>
    </source>
</evidence>
<proteinExistence type="predicted"/>
<reference evidence="9 10" key="1">
    <citation type="journal article" date="2020" name="Proc. Natl. Acad. Sci. U.S.A.">
        <title>Ecological drivers of bacterial community assembly in synthetic phycospheres.</title>
        <authorList>
            <person name="Fu H."/>
            <person name="Uchimiya M."/>
            <person name="Gore J."/>
            <person name="Moran M.A."/>
        </authorList>
    </citation>
    <scope>NUCLEOTIDE SEQUENCE [LARGE SCALE GENOMIC DNA]</scope>
    <source>
        <strain evidence="9">HF-Din03</strain>
    </source>
</reference>
<dbReference type="SUPFAM" id="SSF54292">
    <property type="entry name" value="2Fe-2S ferredoxin-like"/>
    <property type="match status" value="1"/>
</dbReference>
<dbReference type="GO" id="GO:0046872">
    <property type="term" value="F:metal ion binding"/>
    <property type="evidence" value="ECO:0007669"/>
    <property type="project" value="UniProtKB-KW"/>
</dbReference>
<comment type="caution">
    <text evidence="9">The sequence shown here is derived from an EMBL/GenBank/DDBJ whole genome shotgun (WGS) entry which is preliminary data.</text>
</comment>
<keyword evidence="3" id="KW-0479">Metal-binding</keyword>
<evidence type="ECO:0000256" key="6">
    <source>
        <dbReference type="ARBA" id="ARBA00023014"/>
    </source>
</evidence>
<dbReference type="SUPFAM" id="SSF52343">
    <property type="entry name" value="Ferredoxin reductase-like, C-terminal NADP-linked domain"/>
    <property type="match status" value="1"/>
</dbReference>
<feature type="domain" description="2Fe-2S ferredoxin-type" evidence="7">
    <location>
        <begin position="227"/>
        <end position="310"/>
    </location>
</feature>
<feature type="domain" description="FAD-binding FR-type" evidence="8">
    <location>
        <begin position="5"/>
        <end position="106"/>
    </location>
</feature>
<dbReference type="Pfam" id="PF00111">
    <property type="entry name" value="Fer2"/>
    <property type="match status" value="1"/>
</dbReference>
<dbReference type="PANTHER" id="PTHR47354:SF1">
    <property type="entry name" value="CARNITINE MONOOXYGENASE REDUCTASE SUBUNIT"/>
    <property type="match status" value="1"/>
</dbReference>
<name>A0A850LFS8_9RHOB</name>
<dbReference type="CDD" id="cd06185">
    <property type="entry name" value="PDR_like"/>
    <property type="match status" value="1"/>
</dbReference>